<dbReference type="OMA" id="FHAAFVF"/>
<protein>
    <recommendedName>
        <fullName evidence="6">Protein kinase domain-containing protein</fullName>
    </recommendedName>
</protein>
<dbReference type="VEuPathDB" id="AmoebaDB:KM1_025910"/>
<dbReference type="SUPFAM" id="SSF56112">
    <property type="entry name" value="Protein kinase-like (PK-like)"/>
    <property type="match status" value="1"/>
</dbReference>
<dbReference type="Pfam" id="PF00069">
    <property type="entry name" value="Pkinase"/>
    <property type="match status" value="1"/>
</dbReference>
<feature type="binding site" evidence="3">
    <location>
        <position position="282"/>
    </location>
    <ligand>
        <name>ATP</name>
        <dbReference type="ChEBI" id="CHEBI:30616"/>
    </ligand>
</feature>
<evidence type="ECO:0000256" key="3">
    <source>
        <dbReference type="PROSITE-ProRule" id="PRU10141"/>
    </source>
</evidence>
<dbReference type="PROSITE" id="PS00108">
    <property type="entry name" value="PROTEIN_KINASE_ST"/>
    <property type="match status" value="1"/>
</dbReference>
<dbReference type="GO" id="GO:0005524">
    <property type="term" value="F:ATP binding"/>
    <property type="evidence" value="ECO:0007669"/>
    <property type="project" value="UniProtKB-UniRule"/>
</dbReference>
<evidence type="ECO:0000256" key="4">
    <source>
        <dbReference type="RuleBase" id="RU000304"/>
    </source>
</evidence>
<dbReference type="InterPro" id="IPR011009">
    <property type="entry name" value="Kinase-like_dom_sf"/>
</dbReference>
<dbReference type="SMART" id="SM00220">
    <property type="entry name" value="S_TKc"/>
    <property type="match status" value="1"/>
</dbReference>
<evidence type="ECO:0000256" key="5">
    <source>
        <dbReference type="SAM" id="Phobius"/>
    </source>
</evidence>
<keyword evidence="5" id="KW-1133">Transmembrane helix</keyword>
<feature type="domain" description="Protein kinase" evidence="6">
    <location>
        <begin position="255"/>
        <end position="493"/>
    </location>
</feature>
<proteinExistence type="inferred from homology"/>
<dbReference type="Gene3D" id="3.30.200.20">
    <property type="entry name" value="Phosphorylase Kinase, domain 1"/>
    <property type="match status" value="1"/>
</dbReference>
<evidence type="ECO:0000256" key="2">
    <source>
        <dbReference type="ARBA" id="ARBA00022840"/>
    </source>
</evidence>
<gene>
    <name evidence="7" type="ORF">CL6EHI_104720</name>
</gene>
<dbReference type="InterPro" id="IPR008271">
    <property type="entry name" value="Ser/Thr_kinase_AS"/>
</dbReference>
<keyword evidence="4" id="KW-0808">Transferase</keyword>
<dbReference type="GO" id="GO:0004674">
    <property type="term" value="F:protein serine/threonine kinase activity"/>
    <property type="evidence" value="ECO:0007669"/>
    <property type="project" value="UniProtKB-KW"/>
</dbReference>
<dbReference type="Proteomes" id="UP000078387">
    <property type="component" value="Unassembled WGS sequence"/>
</dbReference>
<dbReference type="PROSITE" id="PS00107">
    <property type="entry name" value="PROTEIN_KINASE_ATP"/>
    <property type="match status" value="1"/>
</dbReference>
<dbReference type="PANTHER" id="PTHR45756:SF1">
    <property type="entry name" value="PROTEIN KINASE DOMAIN CONTAINING PROTEIN"/>
    <property type="match status" value="1"/>
</dbReference>
<dbReference type="VEuPathDB" id="AmoebaDB:EHI5A_136040"/>
<dbReference type="Gene3D" id="1.10.510.10">
    <property type="entry name" value="Transferase(Phosphotransferase) domain 1"/>
    <property type="match status" value="1"/>
</dbReference>
<evidence type="ECO:0000259" key="6">
    <source>
        <dbReference type="PROSITE" id="PS50011"/>
    </source>
</evidence>
<name>A0A5K1VK78_ENTHI</name>
<feature type="transmembrane region" description="Helical" evidence="5">
    <location>
        <begin position="75"/>
        <end position="100"/>
    </location>
</feature>
<accession>A0A5K1VK78</accession>
<keyword evidence="1 3" id="KW-0547">Nucleotide-binding</keyword>
<comment type="caution">
    <text evidence="7">The sequence shown here is derived from an EMBL/GenBank/DDBJ whole genome shotgun (WGS) entry which is preliminary data.</text>
</comment>
<evidence type="ECO:0000256" key="1">
    <source>
        <dbReference type="ARBA" id="ARBA00022741"/>
    </source>
</evidence>
<keyword evidence="4" id="KW-0418">Kinase</keyword>
<reference evidence="7 8" key="1">
    <citation type="submission" date="2016-05" db="EMBL/GenBank/DDBJ databases">
        <title>First whole genome sequencing of Entamoeba histolytica HM1:IMSS-clone-6.</title>
        <authorList>
            <person name="Mukherjee Avik.K."/>
            <person name="Izumyama S."/>
            <person name="Nakada-Tsukui K."/>
            <person name="Nozaki T."/>
        </authorList>
    </citation>
    <scope>NUCLEOTIDE SEQUENCE [LARGE SCALE GENOMIC DNA]</scope>
    <source>
        <strain evidence="7 8">HM1:IMSS clone 6</strain>
    </source>
</reference>
<dbReference type="EMBL" id="BDEQ01000001">
    <property type="protein sequence ID" value="GAT94159.1"/>
    <property type="molecule type" value="Genomic_DNA"/>
</dbReference>
<dbReference type="SUPFAM" id="SSF57184">
    <property type="entry name" value="Growth factor receptor domain"/>
    <property type="match status" value="1"/>
</dbReference>
<dbReference type="InterPro" id="IPR017441">
    <property type="entry name" value="Protein_kinase_ATP_BS"/>
</dbReference>
<keyword evidence="4" id="KW-0723">Serine/threonine-protein kinase</keyword>
<sequence length="493" mass="55841">MYNGECYLCSDNCMNCIWSNICSSCDYGKVLRNGKCIPLEAVVNCIETSNGKCSKCSLNYKPTKLGDYCEFHLNVLIVILPIIGFIIILIVILCMAIILINSITRYTANKQREKEFTSFKMSSSSIHFVPLSNGSCLTTSMSEINFTENNVIPVGQETKTLLCIGNTNKAIMKVQITNKTDCESKYGIRSEPQLAFIKPGNAVEFNLFVKPYCTCKVDDPILIVSSDVKKSKEKTYQLHVIFETELTSLLDYDELKIDKKLGEGAFGIVFKGELRGNKVAIKQMKNMAGDSETIEEFEKEVMMLDKFRSDYIIHFYGAVFIPNKYCMVTEYAEYGSIQDSIHKYSKDKKPGHKLRIKFMIDAAKGIEYLHSNGILHRDIKPDNILIVSVNPNTLVNAKLTDFGSSRNVNMMMTNMTFTKGVGTPMYMAPEVLDQKKYKMPSDIFSFGVSLFEAYIWNTPYPIEKFKYPWDIAQFIGSGKRLEKPNKCQSGFIT</sequence>
<evidence type="ECO:0000313" key="7">
    <source>
        <dbReference type="EMBL" id="GAT94159.1"/>
    </source>
</evidence>
<keyword evidence="5" id="KW-0812">Transmembrane</keyword>
<comment type="similarity">
    <text evidence="4">Belongs to the protein kinase superfamily.</text>
</comment>
<keyword evidence="5" id="KW-0472">Membrane</keyword>
<dbReference type="VEuPathDB" id="AmoebaDB:EHI8A_124810"/>
<dbReference type="InterPro" id="IPR053215">
    <property type="entry name" value="TKL_Ser/Thr_kinase"/>
</dbReference>
<dbReference type="PANTHER" id="PTHR45756">
    <property type="entry name" value="PALMITOYLTRANSFERASE"/>
    <property type="match status" value="1"/>
</dbReference>
<dbReference type="InterPro" id="IPR009030">
    <property type="entry name" value="Growth_fac_rcpt_cys_sf"/>
</dbReference>
<dbReference type="AlphaFoldDB" id="A0A5K1VK78"/>
<keyword evidence="2 3" id="KW-0067">ATP-binding</keyword>
<dbReference type="VEuPathDB" id="AmoebaDB:EHI8A_042490"/>
<evidence type="ECO:0000313" key="8">
    <source>
        <dbReference type="Proteomes" id="UP000078387"/>
    </source>
</evidence>
<dbReference type="VEuPathDB" id="AmoebaDB:EHI7A_005230"/>
<organism evidence="7 8">
    <name type="scientific">Entamoeba histolytica</name>
    <dbReference type="NCBI Taxonomy" id="5759"/>
    <lineage>
        <taxon>Eukaryota</taxon>
        <taxon>Amoebozoa</taxon>
        <taxon>Evosea</taxon>
        <taxon>Archamoebae</taxon>
        <taxon>Mastigamoebida</taxon>
        <taxon>Entamoebidae</taxon>
        <taxon>Entamoeba</taxon>
    </lineage>
</organism>
<dbReference type="InterPro" id="IPR000719">
    <property type="entry name" value="Prot_kinase_dom"/>
</dbReference>
<dbReference type="VEuPathDB" id="AmoebaDB:EHI_104720"/>
<dbReference type="PROSITE" id="PS50011">
    <property type="entry name" value="PROTEIN_KINASE_DOM"/>
    <property type="match status" value="1"/>
</dbReference>